<gene>
    <name evidence="2" type="ORF">H9964_06240</name>
</gene>
<reference evidence="2" key="2">
    <citation type="submission" date="2021-04" db="EMBL/GenBank/DDBJ databases">
        <authorList>
            <person name="Gilroy R."/>
        </authorList>
    </citation>
    <scope>NUCLEOTIDE SEQUENCE</scope>
    <source>
        <strain evidence="2">ChiW7-2402</strain>
    </source>
</reference>
<sequence>MQGNLRQDGKLPIMVGVTGHRDLVPEDIPQIREQVIKTLQEIRERCGDGAPVIMLNAFAEGADLLCADVAFEMGMDVYALLPCPPDRYEQSFEDKAMVPKLREGLKRAKRVIIASDLEENKEGIRQIKFIGDIDYEYRQLGINMASNSHILLALWNGAAPVDKFGCGAADIVKFALEQNYFCGDNFYRPGLTNDCAVAWIPIRRMKDMKAGAGETACAPQQRVWLSGKFATADKEGSCASDYTRTETMPPFLEEVIDKTCAYNSEGVDTVPSKPKLWKDVEELDAYHKALRAHYIKADELSYSVNQKKYNILLFSIALLGTLIALFFTLYDDASIRWMIVLCTVSLCVLLLITNYGRRKKVLEKYVGYRAFAEALRTQFYTSMIVQEGYPEVVCDLYSCTQKANFSWISKAIKAIGVLNGRSAMNVDRSEVIDVWLGNNSKPTGQLRYHSGSIHKNRRKAQLNANVSSAIRVITVLIYFLIFAFEVVSAILAASGETWFWDGIMFGEFPWRSFGVILMGTAAAGSLLFSEYLGKLSYDRKADDNKNMISFYFFACERWKDVSAMNNEAAVKKFVLEIAREEIVENGIWCSYVIDNNLEVEI</sequence>
<dbReference type="EMBL" id="DXBB01000086">
    <property type="protein sequence ID" value="HIZ73161.1"/>
    <property type="molecule type" value="Genomic_DNA"/>
</dbReference>
<evidence type="ECO:0008006" key="4">
    <source>
        <dbReference type="Google" id="ProtNLM"/>
    </source>
</evidence>
<dbReference type="AlphaFoldDB" id="A0A9D2JZM1"/>
<name>A0A9D2JZM1_9FIRM</name>
<feature type="transmembrane region" description="Helical" evidence="1">
    <location>
        <begin position="335"/>
        <end position="355"/>
    </location>
</feature>
<evidence type="ECO:0000256" key="1">
    <source>
        <dbReference type="SAM" id="Phobius"/>
    </source>
</evidence>
<protein>
    <recommendedName>
        <fullName evidence="4">SMODS and SLOG-associating 2TM effector domain-containing protein</fullName>
    </recommendedName>
</protein>
<reference evidence="2" key="1">
    <citation type="journal article" date="2021" name="PeerJ">
        <title>Extensive microbial diversity within the chicken gut microbiome revealed by metagenomics and culture.</title>
        <authorList>
            <person name="Gilroy R."/>
            <person name="Ravi A."/>
            <person name="Getino M."/>
            <person name="Pursley I."/>
            <person name="Horton D.L."/>
            <person name="Alikhan N.F."/>
            <person name="Baker D."/>
            <person name="Gharbi K."/>
            <person name="Hall N."/>
            <person name="Watson M."/>
            <person name="Adriaenssens E.M."/>
            <person name="Foster-Nyarko E."/>
            <person name="Jarju S."/>
            <person name="Secka A."/>
            <person name="Antonio M."/>
            <person name="Oren A."/>
            <person name="Chaudhuri R.R."/>
            <person name="La Ragione R."/>
            <person name="Hildebrand F."/>
            <person name="Pallen M.J."/>
        </authorList>
    </citation>
    <scope>NUCLEOTIDE SEQUENCE</scope>
    <source>
        <strain evidence="2">ChiW7-2402</strain>
    </source>
</reference>
<keyword evidence="1" id="KW-0472">Membrane</keyword>
<accession>A0A9D2JZM1</accession>
<keyword evidence="1" id="KW-1133">Transmembrane helix</keyword>
<keyword evidence="1" id="KW-0812">Transmembrane</keyword>
<feature type="transmembrane region" description="Helical" evidence="1">
    <location>
        <begin position="309"/>
        <end position="329"/>
    </location>
</feature>
<dbReference type="Gene3D" id="3.40.50.450">
    <property type="match status" value="1"/>
</dbReference>
<comment type="caution">
    <text evidence="2">The sequence shown here is derived from an EMBL/GenBank/DDBJ whole genome shotgun (WGS) entry which is preliminary data.</text>
</comment>
<dbReference type="Proteomes" id="UP000824102">
    <property type="component" value="Unassembled WGS sequence"/>
</dbReference>
<feature type="transmembrane region" description="Helical" evidence="1">
    <location>
        <begin position="468"/>
        <end position="493"/>
    </location>
</feature>
<evidence type="ECO:0000313" key="3">
    <source>
        <dbReference type="Proteomes" id="UP000824102"/>
    </source>
</evidence>
<proteinExistence type="predicted"/>
<organism evidence="2 3">
    <name type="scientific">Candidatus Gallimonas intestinavium</name>
    <dbReference type="NCBI Taxonomy" id="2838603"/>
    <lineage>
        <taxon>Bacteria</taxon>
        <taxon>Bacillati</taxon>
        <taxon>Bacillota</taxon>
        <taxon>Clostridia</taxon>
        <taxon>Candidatus Gallimonas</taxon>
    </lineage>
</organism>
<feature type="transmembrane region" description="Helical" evidence="1">
    <location>
        <begin position="513"/>
        <end position="532"/>
    </location>
</feature>
<evidence type="ECO:0000313" key="2">
    <source>
        <dbReference type="EMBL" id="HIZ73161.1"/>
    </source>
</evidence>